<feature type="region of interest" description="Disordered" evidence="1">
    <location>
        <begin position="95"/>
        <end position="116"/>
    </location>
</feature>
<evidence type="ECO:0000256" key="1">
    <source>
        <dbReference type="SAM" id="MobiDB-lite"/>
    </source>
</evidence>
<name>A0A1Y2ITR7_TRAC3</name>
<proteinExistence type="predicted"/>
<evidence type="ECO:0000313" key="3">
    <source>
        <dbReference type="Proteomes" id="UP000193067"/>
    </source>
</evidence>
<gene>
    <name evidence="2" type="ORF">PYCCODRAFT_99102</name>
</gene>
<reference evidence="2 3" key="1">
    <citation type="journal article" date="2015" name="Biotechnol. Biofuels">
        <title>Enhanced degradation of softwood versus hardwood by the white-rot fungus Pycnoporus coccineus.</title>
        <authorList>
            <person name="Couturier M."/>
            <person name="Navarro D."/>
            <person name="Chevret D."/>
            <person name="Henrissat B."/>
            <person name="Piumi F."/>
            <person name="Ruiz-Duenas F.J."/>
            <person name="Martinez A.T."/>
            <person name="Grigoriev I.V."/>
            <person name="Riley R."/>
            <person name="Lipzen A."/>
            <person name="Berrin J.G."/>
            <person name="Master E.R."/>
            <person name="Rosso M.N."/>
        </authorList>
    </citation>
    <scope>NUCLEOTIDE SEQUENCE [LARGE SCALE GENOMIC DNA]</scope>
    <source>
        <strain evidence="2 3">BRFM310</strain>
    </source>
</reference>
<dbReference type="EMBL" id="KZ084096">
    <property type="protein sequence ID" value="OSD04467.1"/>
    <property type="molecule type" value="Genomic_DNA"/>
</dbReference>
<accession>A0A1Y2ITR7</accession>
<keyword evidence="3" id="KW-1185">Reference proteome</keyword>
<evidence type="ECO:0000313" key="2">
    <source>
        <dbReference type="EMBL" id="OSD04467.1"/>
    </source>
</evidence>
<sequence>MRSTWILPGYHRPQKLTLRPLADHPGCRCRAPLRPSRICHNVLEYDISRSSGFSTCLSSSPSPMITRSLAQFASKCPNIRCISPVLMPLASVLGKRQEGRSETASAAHTINERKFA</sequence>
<dbReference type="AlphaFoldDB" id="A0A1Y2ITR7"/>
<protein>
    <submittedName>
        <fullName evidence="2">Uncharacterized protein</fullName>
    </submittedName>
</protein>
<organism evidence="2 3">
    <name type="scientific">Trametes coccinea (strain BRFM310)</name>
    <name type="common">Pycnoporus coccineus</name>
    <dbReference type="NCBI Taxonomy" id="1353009"/>
    <lineage>
        <taxon>Eukaryota</taxon>
        <taxon>Fungi</taxon>
        <taxon>Dikarya</taxon>
        <taxon>Basidiomycota</taxon>
        <taxon>Agaricomycotina</taxon>
        <taxon>Agaricomycetes</taxon>
        <taxon>Polyporales</taxon>
        <taxon>Polyporaceae</taxon>
        <taxon>Trametes</taxon>
    </lineage>
</organism>
<dbReference type="Proteomes" id="UP000193067">
    <property type="component" value="Unassembled WGS sequence"/>
</dbReference>